<feature type="region of interest" description="Disordered" evidence="1">
    <location>
        <begin position="40"/>
        <end position="119"/>
    </location>
</feature>
<organism evidence="3 4">
    <name type="scientific">Ruminococcus callidus ATCC 27760</name>
    <dbReference type="NCBI Taxonomy" id="411473"/>
    <lineage>
        <taxon>Bacteria</taxon>
        <taxon>Bacillati</taxon>
        <taxon>Bacillota</taxon>
        <taxon>Clostridia</taxon>
        <taxon>Eubacteriales</taxon>
        <taxon>Oscillospiraceae</taxon>
        <taxon>Ruminococcus</taxon>
    </lineage>
</organism>
<feature type="compositionally biased region" description="Basic and acidic residues" evidence="1">
    <location>
        <begin position="107"/>
        <end position="119"/>
    </location>
</feature>
<gene>
    <name evidence="3" type="ORF">RUMCAL_02339</name>
</gene>
<feature type="signal peptide" evidence="2">
    <location>
        <begin position="1"/>
        <end position="35"/>
    </location>
</feature>
<keyword evidence="4" id="KW-1185">Reference proteome</keyword>
<name>U2LT91_9FIRM</name>
<accession>U2LT91</accession>
<evidence type="ECO:0000313" key="3">
    <source>
        <dbReference type="EMBL" id="ERJ92679.1"/>
    </source>
</evidence>
<dbReference type="PATRIC" id="fig|411473.3.peg.1941"/>
<dbReference type="Proteomes" id="UP000016662">
    <property type="component" value="Unassembled WGS sequence"/>
</dbReference>
<feature type="compositionally biased region" description="Low complexity" evidence="1">
    <location>
        <begin position="42"/>
        <end position="55"/>
    </location>
</feature>
<dbReference type="AlphaFoldDB" id="U2LT91"/>
<comment type="caution">
    <text evidence="3">The sequence shown here is derived from an EMBL/GenBank/DDBJ whole genome shotgun (WGS) entry which is preliminary data.</text>
</comment>
<dbReference type="EMBL" id="AWVF01000291">
    <property type="protein sequence ID" value="ERJ92679.1"/>
    <property type="molecule type" value="Genomic_DNA"/>
</dbReference>
<proteinExistence type="predicted"/>
<feature type="chain" id="PRO_5039570996" description="Entericidin EcnA/B family protein" evidence="2">
    <location>
        <begin position="36"/>
        <end position="119"/>
    </location>
</feature>
<reference evidence="3 4" key="1">
    <citation type="submission" date="2013-07" db="EMBL/GenBank/DDBJ databases">
        <authorList>
            <person name="Weinstock G."/>
            <person name="Sodergren E."/>
            <person name="Wylie T."/>
            <person name="Fulton L."/>
            <person name="Fulton R."/>
            <person name="Fronick C."/>
            <person name="O'Laughlin M."/>
            <person name="Godfrey J."/>
            <person name="Miner T."/>
            <person name="Herter B."/>
            <person name="Appelbaum E."/>
            <person name="Cordes M."/>
            <person name="Lek S."/>
            <person name="Wollam A."/>
            <person name="Pepin K.H."/>
            <person name="Palsikar V.B."/>
            <person name="Mitreva M."/>
            <person name="Wilson R.K."/>
        </authorList>
    </citation>
    <scope>NUCLEOTIDE SEQUENCE [LARGE SCALE GENOMIC DNA]</scope>
    <source>
        <strain evidence="3 4">ATCC 27760</strain>
    </source>
</reference>
<evidence type="ECO:0008006" key="5">
    <source>
        <dbReference type="Google" id="ProtNLM"/>
    </source>
</evidence>
<keyword evidence="2" id="KW-0732">Signal</keyword>
<evidence type="ECO:0000313" key="4">
    <source>
        <dbReference type="Proteomes" id="UP000016662"/>
    </source>
</evidence>
<evidence type="ECO:0000256" key="2">
    <source>
        <dbReference type="SAM" id="SignalP"/>
    </source>
</evidence>
<sequence length="119" mass="12393">MHFFFATFKNEVRSMKNYRFLALPMAMLLIGSAFTGCGSKNDSSAGDSTSTSATDTSREDGGVMSDVEDGVRDIVTDAGDAVRDAGDAAGDAVKDAGDAAGDLMNDDDSKTDSTDDSSR</sequence>
<protein>
    <recommendedName>
        <fullName evidence="5">Entericidin EcnA/B family protein</fullName>
    </recommendedName>
</protein>
<dbReference type="HOGENOM" id="CLU_2059710_0_0_9"/>
<feature type="compositionally biased region" description="Basic and acidic residues" evidence="1">
    <location>
        <begin position="69"/>
        <end position="97"/>
    </location>
</feature>
<evidence type="ECO:0000256" key="1">
    <source>
        <dbReference type="SAM" id="MobiDB-lite"/>
    </source>
</evidence>